<dbReference type="EnsemblMetazoa" id="HelroT191050">
    <property type="protein sequence ID" value="HelroP191050"/>
    <property type="gene ID" value="HelroG191050"/>
</dbReference>
<accession>T1FSJ5</accession>
<gene>
    <name evidence="4" type="primary">20211792</name>
    <name evidence="3" type="ORF">HELRODRAFT_191050</name>
</gene>
<reference evidence="4" key="3">
    <citation type="submission" date="2015-06" db="UniProtKB">
        <authorList>
            <consortium name="EnsemblMetazoa"/>
        </authorList>
    </citation>
    <scope>IDENTIFICATION</scope>
</reference>
<dbReference type="GO" id="GO:0099518">
    <property type="term" value="P:vesicle cytoskeletal trafficking"/>
    <property type="evidence" value="ECO:0000318"/>
    <property type="project" value="GO_Central"/>
</dbReference>
<keyword evidence="5" id="KW-1185">Reference proteome</keyword>
<feature type="region of interest" description="Disordered" evidence="2">
    <location>
        <begin position="714"/>
        <end position="733"/>
    </location>
</feature>
<evidence type="ECO:0000256" key="2">
    <source>
        <dbReference type="SAM" id="MobiDB-lite"/>
    </source>
</evidence>
<feature type="coiled-coil region" evidence="1">
    <location>
        <begin position="234"/>
        <end position="413"/>
    </location>
</feature>
<dbReference type="EMBL" id="KB096183">
    <property type="protein sequence ID" value="ESO07814.1"/>
    <property type="molecule type" value="Genomic_DNA"/>
</dbReference>
<dbReference type="GeneID" id="20211792"/>
<reference evidence="5" key="1">
    <citation type="submission" date="2012-12" db="EMBL/GenBank/DDBJ databases">
        <authorList>
            <person name="Hellsten U."/>
            <person name="Grimwood J."/>
            <person name="Chapman J.A."/>
            <person name="Shapiro H."/>
            <person name="Aerts A."/>
            <person name="Otillar R.P."/>
            <person name="Terry A.Y."/>
            <person name="Boore J.L."/>
            <person name="Simakov O."/>
            <person name="Marletaz F."/>
            <person name="Cho S.-J."/>
            <person name="Edsinger-Gonzales E."/>
            <person name="Havlak P."/>
            <person name="Kuo D.-H."/>
            <person name="Larsson T."/>
            <person name="Lv J."/>
            <person name="Arendt D."/>
            <person name="Savage R."/>
            <person name="Osoegawa K."/>
            <person name="de Jong P."/>
            <person name="Lindberg D.R."/>
            <person name="Seaver E.C."/>
            <person name="Weisblat D.A."/>
            <person name="Putnam N.H."/>
            <person name="Grigoriev I.V."/>
            <person name="Rokhsar D.S."/>
        </authorList>
    </citation>
    <scope>NUCLEOTIDE SEQUENCE</scope>
</reference>
<dbReference type="FunCoup" id="T1FSJ5">
    <property type="interactions" value="803"/>
</dbReference>
<evidence type="ECO:0000313" key="4">
    <source>
        <dbReference type="EnsemblMetazoa" id="HelroP191050"/>
    </source>
</evidence>
<dbReference type="STRING" id="6412.T1FSJ5"/>
<organism evidence="4 5">
    <name type="scientific">Helobdella robusta</name>
    <name type="common">Californian leech</name>
    <dbReference type="NCBI Taxonomy" id="6412"/>
    <lineage>
        <taxon>Eukaryota</taxon>
        <taxon>Metazoa</taxon>
        <taxon>Spiralia</taxon>
        <taxon>Lophotrochozoa</taxon>
        <taxon>Annelida</taxon>
        <taxon>Clitellata</taxon>
        <taxon>Hirudinea</taxon>
        <taxon>Rhynchobdellida</taxon>
        <taxon>Glossiphoniidae</taxon>
        <taxon>Helobdella</taxon>
    </lineage>
</organism>
<dbReference type="GO" id="GO:0031267">
    <property type="term" value="F:small GTPase binding"/>
    <property type="evidence" value="ECO:0000318"/>
    <property type="project" value="GO_Central"/>
</dbReference>
<feature type="region of interest" description="Disordered" evidence="2">
    <location>
        <begin position="758"/>
        <end position="778"/>
    </location>
</feature>
<dbReference type="eggNOG" id="KOG0992">
    <property type="taxonomic scope" value="Eukaryota"/>
</dbReference>
<proteinExistence type="predicted"/>
<sequence>MEQSLLGSCDQQSRDVLSTLSFSENKLINRPDYESDELDNNEIIDQMQLMHDDKSINHQNTSLLDDGNQYKRVNNHGGRISDCNEDALMSDITIELMMSSTSTDNLKSCSANLNFQVCNSTSKNGTRFFSDNEALEKTSSLCENVLLHDAKHSSQFDDVNLESNDAKQDRDSTSDDDLLNELERVVLGNLAEPASTLHSSNIYNSGNNIDMSVSESSSDISINLSAQSTAVKDLETLTKKYNALMMRLNHTTEERKSLEIVNINLERKIDVMVKNHEMEQKELQDRLIEQDRSFEELKEKLMRQLTLCKKDNFDSSQDHLLQLDLMNKKLDEARREKDEVVVRFAQAEQKNMELLERAQKAENKVKEWAKERETALARWKVMKEENKRAFDICDVQKAEILQLKKENEKLKEAESSCDVKIKWHMNKLKTEQDSHKETVTKLSDSTNLVNELKNEATILSETVRNMFNVLKELFPQQTIAQLASLPKIDVTNLCQAFQSIKKDLMTLLWKQKEIIHCLELEHKTQQEEVTSLHQQLTVQRENNTDLQHKISELQNMGDDYARLKSELSTATVRLSELESSHADLTNELALSKLREDENLKFNSKLSQINSELQASRDKMEVELEFATKNLTLLEEKCSSLDEQVKELMIAKERLNSDHVTQIEELKVKLEESQAKVEALNLKLKEIEDDMKISTRKHNAIIKDLRRQLQSRRPINGAEEFSQNGKLGDRDNNSLCSWRSHGGSSLSLDAITANQTVSSPPIVQSNHSKHGTSNEQQQLQQPANFNNVENSVDERIQQLQQHLRRKAGRIEFLKEHVAQLTEELHRKSKIIREYAIRVDAASLVPESSDRNKALLASKGGTTMASIFGSNHTDGSMSMALSIEINRKLQALVEDTLLKNIKLKECMDTLGQEIDWLTKDNKSLRAQLSNLEKNLADDNNRDLATNGNSTNNCVQDDDIVKDEVLSTCRKLIVTFFVHKFQRHYIFSLHLEKKSVTIKL</sequence>
<dbReference type="CTD" id="20211792"/>
<dbReference type="InterPro" id="IPR038830">
    <property type="entry name" value="CCDC186"/>
</dbReference>
<evidence type="ECO:0000313" key="5">
    <source>
        <dbReference type="Proteomes" id="UP000015101"/>
    </source>
</evidence>
<name>T1FSJ5_HELRO</name>
<reference evidence="3 5" key="2">
    <citation type="journal article" date="2013" name="Nature">
        <title>Insights into bilaterian evolution from three spiralian genomes.</title>
        <authorList>
            <person name="Simakov O."/>
            <person name="Marletaz F."/>
            <person name="Cho S.J."/>
            <person name="Edsinger-Gonzales E."/>
            <person name="Havlak P."/>
            <person name="Hellsten U."/>
            <person name="Kuo D.H."/>
            <person name="Larsson T."/>
            <person name="Lv J."/>
            <person name="Arendt D."/>
            <person name="Savage R."/>
            <person name="Osoegawa K."/>
            <person name="de Jong P."/>
            <person name="Grimwood J."/>
            <person name="Chapman J.A."/>
            <person name="Shapiro H."/>
            <person name="Aerts A."/>
            <person name="Otillar R.P."/>
            <person name="Terry A.Y."/>
            <person name="Boore J.L."/>
            <person name="Grigoriev I.V."/>
            <person name="Lindberg D.R."/>
            <person name="Seaver E.C."/>
            <person name="Weisblat D.A."/>
            <person name="Putnam N.H."/>
            <person name="Rokhsar D.S."/>
        </authorList>
    </citation>
    <scope>NUCLEOTIDE SEQUENCE</scope>
</reference>
<dbReference type="InParanoid" id="T1FSJ5"/>
<dbReference type="RefSeq" id="XP_009014425.1">
    <property type="nucleotide sequence ID" value="XM_009016177.1"/>
</dbReference>
<dbReference type="OrthoDB" id="5583482at2759"/>
<dbReference type="PANTHER" id="PTHR18911">
    <property type="entry name" value="CTCL TUMOR ANTIGEN HD-CL-01"/>
    <property type="match status" value="1"/>
</dbReference>
<dbReference type="GO" id="GO:0005802">
    <property type="term" value="C:trans-Golgi network"/>
    <property type="evidence" value="ECO:0000318"/>
    <property type="project" value="GO_Central"/>
</dbReference>
<evidence type="ECO:0000256" key="1">
    <source>
        <dbReference type="SAM" id="Coils"/>
    </source>
</evidence>
<dbReference type="PANTHER" id="PTHR18911:SF5">
    <property type="entry name" value="COILED-COIL DOMAIN-CONTAINING PROTEIN 186"/>
    <property type="match status" value="1"/>
</dbReference>
<keyword evidence="1" id="KW-0175">Coiled coil</keyword>
<dbReference type="KEGG" id="hro:HELRODRAFT_191050"/>
<dbReference type="OMA" id="KYGNGVM"/>
<feature type="coiled-coil region" evidence="1">
    <location>
        <begin position="536"/>
        <end position="696"/>
    </location>
</feature>
<protein>
    <submittedName>
        <fullName evidence="3 4">Uncharacterized protein</fullName>
    </submittedName>
</protein>
<dbReference type="AlphaFoldDB" id="T1FSJ5"/>
<evidence type="ECO:0000313" key="3">
    <source>
        <dbReference type="EMBL" id="ESO07814.1"/>
    </source>
</evidence>
<dbReference type="HOGENOM" id="CLU_300403_0_0_1"/>
<feature type="coiled-coil region" evidence="1">
    <location>
        <begin position="912"/>
        <end position="939"/>
    </location>
</feature>
<dbReference type="EMBL" id="AMQM01003529">
    <property type="status" value="NOT_ANNOTATED_CDS"/>
    <property type="molecule type" value="Genomic_DNA"/>
</dbReference>
<feature type="coiled-coil region" evidence="1">
    <location>
        <begin position="795"/>
        <end position="829"/>
    </location>
</feature>
<dbReference type="Proteomes" id="UP000015101">
    <property type="component" value="Unassembled WGS sequence"/>
</dbReference>